<comment type="similarity">
    <text evidence="2">Belongs to the major facilitator superfamily. MFSD6 family.</text>
</comment>
<keyword evidence="4 6" id="KW-1133">Transmembrane helix</keyword>
<gene>
    <name evidence="8" type="ORF">JTE90_017242</name>
</gene>
<evidence type="ECO:0000256" key="1">
    <source>
        <dbReference type="ARBA" id="ARBA00004141"/>
    </source>
</evidence>
<feature type="transmembrane region" description="Helical" evidence="6">
    <location>
        <begin position="413"/>
        <end position="433"/>
    </location>
</feature>
<proteinExistence type="inferred from homology"/>
<comment type="subcellular location">
    <subcellularLocation>
        <location evidence="1">Membrane</location>
        <topology evidence="1">Multi-pass membrane protein</topology>
    </subcellularLocation>
</comment>
<feature type="transmembrane region" description="Helical" evidence="6">
    <location>
        <begin position="20"/>
        <end position="37"/>
    </location>
</feature>
<feature type="transmembrane region" description="Helical" evidence="6">
    <location>
        <begin position="308"/>
        <end position="326"/>
    </location>
</feature>
<feature type="domain" description="Major facilitator superfamily associated" evidence="7">
    <location>
        <begin position="14"/>
        <end position="504"/>
    </location>
</feature>
<dbReference type="PANTHER" id="PTHR16172">
    <property type="entry name" value="MAJOR FACILITATOR SUPERFAMILY DOMAIN-CONTAINING PROTEIN 6-LIKE"/>
    <property type="match status" value="1"/>
</dbReference>
<feature type="transmembrane region" description="Helical" evidence="6">
    <location>
        <begin position="507"/>
        <end position="528"/>
    </location>
</feature>
<feature type="transmembrane region" description="Helical" evidence="6">
    <location>
        <begin position="384"/>
        <end position="406"/>
    </location>
</feature>
<dbReference type="InterPro" id="IPR036259">
    <property type="entry name" value="MFS_trans_sf"/>
</dbReference>
<evidence type="ECO:0000256" key="2">
    <source>
        <dbReference type="ARBA" id="ARBA00005241"/>
    </source>
</evidence>
<feature type="transmembrane region" description="Helical" evidence="6">
    <location>
        <begin position="43"/>
        <end position="65"/>
    </location>
</feature>
<sequence>MEEKKCPVNLKLLPIKAHYFFFLGAMGGVMPFMQVMAKGLGINATAVGLIFTMVPFCVFFSKPAFGFITDYFKNIKLVVFILAAVTAVTYMSAVFIPAIDNTHWTTVVVDRCENASELRLEPPQQSDSKCLREALKREAHCEFEYTPCGSDIPVDLSGVLSIYHATENLRNGSSVDVESSRNNSTLFLRFKPDRANFTCDSCITSSNSFRCVSPMIRACMNLEKEDSYVYKTFNFWLFTLFAVIAGTSAATVFCLSDAACYEVLGDQPENYGRQRLWGTLSWGSITFLAGVLNDIATGNSEVRSYKPGFYVMFGLVVVDLILLMKIKLTKTNFSLHICQDIGKIFSSCESVAFAAAVYIIGALTGLLWNYQFWYLQDLGASQTLLGVTAAVQCIVAEVPFFFFSGWFIKKLGYFYCLTCVFIAFTMRFGFYVLLQDPWYVLPIEVLHGVTFAVFYSSMTGYASNCAPPGTEATMIGILGGLFEGLGVATGSLLGGVGFDKLGGRNTLFVAGIISVICAPAFTLVHVVIKKLTHGPVPVSQKHETPCKENEST</sequence>
<feature type="transmembrane region" description="Helical" evidence="6">
    <location>
        <begin position="77"/>
        <end position="99"/>
    </location>
</feature>
<evidence type="ECO:0000313" key="8">
    <source>
        <dbReference type="EMBL" id="KAG8194801.1"/>
    </source>
</evidence>
<dbReference type="Proteomes" id="UP000827092">
    <property type="component" value="Unassembled WGS sequence"/>
</dbReference>
<dbReference type="GO" id="GO:0016020">
    <property type="term" value="C:membrane"/>
    <property type="evidence" value="ECO:0007669"/>
    <property type="project" value="UniProtKB-SubCell"/>
</dbReference>
<dbReference type="CDD" id="cd17335">
    <property type="entry name" value="MFS_MFSD6"/>
    <property type="match status" value="1"/>
</dbReference>
<keyword evidence="3 6" id="KW-0812">Transmembrane</keyword>
<organism evidence="8 9">
    <name type="scientific">Oedothorax gibbosus</name>
    <dbReference type="NCBI Taxonomy" id="931172"/>
    <lineage>
        <taxon>Eukaryota</taxon>
        <taxon>Metazoa</taxon>
        <taxon>Ecdysozoa</taxon>
        <taxon>Arthropoda</taxon>
        <taxon>Chelicerata</taxon>
        <taxon>Arachnida</taxon>
        <taxon>Araneae</taxon>
        <taxon>Araneomorphae</taxon>
        <taxon>Entelegynae</taxon>
        <taxon>Araneoidea</taxon>
        <taxon>Linyphiidae</taxon>
        <taxon>Erigoninae</taxon>
        <taxon>Oedothorax</taxon>
    </lineage>
</organism>
<keyword evidence="5 6" id="KW-0472">Membrane</keyword>
<dbReference type="Gene3D" id="1.20.1250.20">
    <property type="entry name" value="MFS general substrate transporter like domains"/>
    <property type="match status" value="3"/>
</dbReference>
<accession>A0AAV6VGN0</accession>
<feature type="transmembrane region" description="Helical" evidence="6">
    <location>
        <begin position="351"/>
        <end position="372"/>
    </location>
</feature>
<dbReference type="InterPro" id="IPR051717">
    <property type="entry name" value="MFS_MFSD6"/>
</dbReference>
<evidence type="ECO:0000313" key="9">
    <source>
        <dbReference type="Proteomes" id="UP000827092"/>
    </source>
</evidence>
<name>A0AAV6VGN0_9ARAC</name>
<evidence type="ECO:0000256" key="5">
    <source>
        <dbReference type="ARBA" id="ARBA00023136"/>
    </source>
</evidence>
<keyword evidence="9" id="KW-1185">Reference proteome</keyword>
<feature type="transmembrane region" description="Helical" evidence="6">
    <location>
        <begin position="235"/>
        <end position="255"/>
    </location>
</feature>
<evidence type="ECO:0000256" key="4">
    <source>
        <dbReference type="ARBA" id="ARBA00022989"/>
    </source>
</evidence>
<protein>
    <recommendedName>
        <fullName evidence="7">Major facilitator superfamily associated domain-containing protein</fullName>
    </recommendedName>
</protein>
<feature type="transmembrane region" description="Helical" evidence="6">
    <location>
        <begin position="439"/>
        <end position="462"/>
    </location>
</feature>
<dbReference type="EMBL" id="JAFNEN010000098">
    <property type="protein sequence ID" value="KAG8194801.1"/>
    <property type="molecule type" value="Genomic_DNA"/>
</dbReference>
<comment type="caution">
    <text evidence="8">The sequence shown here is derived from an EMBL/GenBank/DDBJ whole genome shotgun (WGS) entry which is preliminary data.</text>
</comment>
<reference evidence="8 9" key="1">
    <citation type="journal article" date="2022" name="Nat. Ecol. Evol.">
        <title>A masculinizing supergene underlies an exaggerated male reproductive morph in a spider.</title>
        <authorList>
            <person name="Hendrickx F."/>
            <person name="De Corte Z."/>
            <person name="Sonet G."/>
            <person name="Van Belleghem S.M."/>
            <person name="Kostlbacher S."/>
            <person name="Vangestel C."/>
        </authorList>
    </citation>
    <scope>NUCLEOTIDE SEQUENCE [LARGE SCALE GENOMIC DNA]</scope>
    <source>
        <strain evidence="8">W744_W776</strain>
    </source>
</reference>
<evidence type="ECO:0000256" key="6">
    <source>
        <dbReference type="SAM" id="Phobius"/>
    </source>
</evidence>
<dbReference type="AlphaFoldDB" id="A0AAV6VGN0"/>
<dbReference type="SUPFAM" id="SSF103473">
    <property type="entry name" value="MFS general substrate transporter"/>
    <property type="match status" value="1"/>
</dbReference>
<feature type="transmembrane region" description="Helical" evidence="6">
    <location>
        <begin position="474"/>
        <end position="495"/>
    </location>
</feature>
<evidence type="ECO:0000256" key="3">
    <source>
        <dbReference type="ARBA" id="ARBA00022692"/>
    </source>
</evidence>
<dbReference type="PANTHER" id="PTHR16172:SF30">
    <property type="entry name" value="SUGAR BABY, ISOFORM C"/>
    <property type="match status" value="1"/>
</dbReference>
<dbReference type="InterPro" id="IPR024989">
    <property type="entry name" value="MFS_assoc_dom"/>
</dbReference>
<dbReference type="Pfam" id="PF12832">
    <property type="entry name" value="MFS_1_like"/>
    <property type="match status" value="1"/>
</dbReference>
<feature type="transmembrane region" description="Helical" evidence="6">
    <location>
        <begin position="276"/>
        <end position="296"/>
    </location>
</feature>
<evidence type="ECO:0000259" key="7">
    <source>
        <dbReference type="Pfam" id="PF12832"/>
    </source>
</evidence>